<evidence type="ECO:0000313" key="3">
    <source>
        <dbReference type="Proteomes" id="UP000030765"/>
    </source>
</evidence>
<reference evidence="1 3" key="1">
    <citation type="journal article" date="2014" name="BMC Genomics">
        <title>Genome sequence of Anopheles sinensis provides insight into genetics basis of mosquito competence for malaria parasites.</title>
        <authorList>
            <person name="Zhou D."/>
            <person name="Zhang D."/>
            <person name="Ding G."/>
            <person name="Shi L."/>
            <person name="Hou Q."/>
            <person name="Ye Y."/>
            <person name="Xu Y."/>
            <person name="Zhou H."/>
            <person name="Xiong C."/>
            <person name="Li S."/>
            <person name="Yu J."/>
            <person name="Hong S."/>
            <person name="Yu X."/>
            <person name="Zou P."/>
            <person name="Chen C."/>
            <person name="Chang X."/>
            <person name="Wang W."/>
            <person name="Lv Y."/>
            <person name="Sun Y."/>
            <person name="Ma L."/>
            <person name="Shen B."/>
            <person name="Zhu C."/>
        </authorList>
    </citation>
    <scope>NUCLEOTIDE SEQUENCE [LARGE SCALE GENOMIC DNA]</scope>
</reference>
<dbReference type="AlphaFoldDB" id="A0A084WP75"/>
<gene>
    <name evidence="1" type="ORF">ZHAS_00020220</name>
</gene>
<dbReference type="EMBL" id="ATLV01024966">
    <property type="status" value="NOT_ANNOTATED_CDS"/>
    <property type="molecule type" value="Genomic_DNA"/>
</dbReference>
<name>A0A084WP75_ANOSI</name>
<reference evidence="2" key="2">
    <citation type="submission" date="2020-05" db="UniProtKB">
        <authorList>
            <consortium name="EnsemblMetazoa"/>
        </authorList>
    </citation>
    <scope>IDENTIFICATION</scope>
</reference>
<dbReference type="EnsemblMetazoa" id="ASIC020220-RA">
    <property type="protein sequence ID" value="ASIC020220-PA"/>
    <property type="gene ID" value="ASIC020220"/>
</dbReference>
<organism evidence="1">
    <name type="scientific">Anopheles sinensis</name>
    <name type="common">Mosquito</name>
    <dbReference type="NCBI Taxonomy" id="74873"/>
    <lineage>
        <taxon>Eukaryota</taxon>
        <taxon>Metazoa</taxon>
        <taxon>Ecdysozoa</taxon>
        <taxon>Arthropoda</taxon>
        <taxon>Hexapoda</taxon>
        <taxon>Insecta</taxon>
        <taxon>Pterygota</taxon>
        <taxon>Neoptera</taxon>
        <taxon>Endopterygota</taxon>
        <taxon>Diptera</taxon>
        <taxon>Nematocera</taxon>
        <taxon>Culicoidea</taxon>
        <taxon>Culicidae</taxon>
        <taxon>Anophelinae</taxon>
        <taxon>Anopheles</taxon>
    </lineage>
</organism>
<dbReference type="VEuPathDB" id="VectorBase:ASIC020220"/>
<dbReference type="EMBL" id="KE525366">
    <property type="protein sequence ID" value="KFB52019.1"/>
    <property type="molecule type" value="Genomic_DNA"/>
</dbReference>
<keyword evidence="3" id="KW-1185">Reference proteome</keyword>
<evidence type="ECO:0000313" key="2">
    <source>
        <dbReference type="EnsemblMetazoa" id="ASIC020220-PA"/>
    </source>
</evidence>
<sequence>MSPVLEPKFSVLQPPHPLSGRVVSVCNPSYPQPRAIGADVCTYFNYLPDFTRHLAVPILSSPSHQVSANQTAVAGSVDDRLGRIYVGTGRSVGCSGSKPEPRGTRA</sequence>
<evidence type="ECO:0000313" key="1">
    <source>
        <dbReference type="EMBL" id="KFB52019.1"/>
    </source>
</evidence>
<proteinExistence type="predicted"/>
<accession>A0A084WP75</accession>
<protein>
    <submittedName>
        <fullName evidence="1 2">TetR family transcriptional regulator</fullName>
    </submittedName>
</protein>
<dbReference type="Proteomes" id="UP000030765">
    <property type="component" value="Unassembled WGS sequence"/>
</dbReference>